<dbReference type="AlphaFoldDB" id="A0A8J7IWX5"/>
<evidence type="ECO:0000256" key="7">
    <source>
        <dbReference type="PROSITE-ProRule" id="PRU01379"/>
    </source>
</evidence>
<name>A0A8J7IWX5_9FLAO</name>
<dbReference type="RefSeq" id="WP_199115413.1">
    <property type="nucleotide sequence ID" value="NZ_JAELVQ010000014.1"/>
</dbReference>
<dbReference type="EMBL" id="JAELVQ010000014">
    <property type="protein sequence ID" value="MBJ6368650.1"/>
    <property type="molecule type" value="Genomic_DNA"/>
</dbReference>
<dbReference type="Pfam" id="PF00246">
    <property type="entry name" value="Peptidase_M14"/>
    <property type="match status" value="1"/>
</dbReference>
<evidence type="ECO:0000256" key="3">
    <source>
        <dbReference type="ARBA" id="ARBA00022670"/>
    </source>
</evidence>
<accession>A0A8J7IWX5</accession>
<dbReference type="Gene3D" id="3.40.630.10">
    <property type="entry name" value="Zn peptidases"/>
    <property type="match status" value="1"/>
</dbReference>
<keyword evidence="10" id="KW-1185">Reference proteome</keyword>
<dbReference type="GO" id="GO:0004181">
    <property type="term" value="F:metallocarboxypeptidase activity"/>
    <property type="evidence" value="ECO:0007669"/>
    <property type="project" value="InterPro"/>
</dbReference>
<dbReference type="GO" id="GO:0005615">
    <property type="term" value="C:extracellular space"/>
    <property type="evidence" value="ECO:0007669"/>
    <property type="project" value="TreeGrafter"/>
</dbReference>
<dbReference type="GO" id="GO:0008270">
    <property type="term" value="F:zinc ion binding"/>
    <property type="evidence" value="ECO:0007669"/>
    <property type="project" value="InterPro"/>
</dbReference>
<evidence type="ECO:0000256" key="2">
    <source>
        <dbReference type="ARBA" id="ARBA00005988"/>
    </source>
</evidence>
<evidence type="ECO:0000256" key="5">
    <source>
        <dbReference type="ARBA" id="ARBA00022833"/>
    </source>
</evidence>
<dbReference type="GO" id="GO:0006508">
    <property type="term" value="P:proteolysis"/>
    <property type="evidence" value="ECO:0007669"/>
    <property type="project" value="UniProtKB-KW"/>
</dbReference>
<evidence type="ECO:0000256" key="4">
    <source>
        <dbReference type="ARBA" id="ARBA00022801"/>
    </source>
</evidence>
<feature type="domain" description="Peptidase M14" evidence="8">
    <location>
        <begin position="14"/>
        <end position="270"/>
    </location>
</feature>
<dbReference type="SUPFAM" id="SSF53187">
    <property type="entry name" value="Zn-dependent exopeptidases"/>
    <property type="match status" value="1"/>
</dbReference>
<proteinExistence type="inferred from homology"/>
<sequence>MKVEEIKSLFLTHKEHRLKHRYITNNHIAPLLNDLKEHIVIETIGTSVLKDDIEALKIGSGDKKILMWSQMHGNESTTTKALFDLINTLIDTSHLSYILEACTLYIIPILNPDGAKAYTRVNANSVDLNRDAQLLSQPESLVLKQAFEAFKPHFCYNLHGQRTIFSAGKTNKPATVSFLAPAQDKECTVTANRKVAMEVISVMNSTLQQVIPNQVGVYDDAFNLNCVGDTFQSKNVPTILFEAGHFHNDYGREYTRECIYISLLSSLDYIARHNVNGSAYKPYFEIPENEKCFLDIVIRNVNLGTDVAGNIGDVGVLFQECLIDGKIEFIPKIESIGNLDGLFGHKELNANRLQVFGTDGKPLKIEDENVFVIMNNEKISLLLE</sequence>
<feature type="active site" description="Proton donor/acceptor" evidence="7">
    <location>
        <position position="242"/>
    </location>
</feature>
<evidence type="ECO:0000256" key="6">
    <source>
        <dbReference type="ARBA" id="ARBA00023049"/>
    </source>
</evidence>
<evidence type="ECO:0000259" key="8">
    <source>
        <dbReference type="PROSITE" id="PS52035"/>
    </source>
</evidence>
<keyword evidence="5" id="KW-0862">Zinc</keyword>
<reference evidence="9" key="1">
    <citation type="submission" date="2020-12" db="EMBL/GenBank/DDBJ databases">
        <title>Snuella sp. nov., isolated from sediment in Incheon.</title>
        <authorList>
            <person name="Kim W."/>
        </authorList>
    </citation>
    <scope>NUCLEOTIDE SEQUENCE</scope>
    <source>
        <strain evidence="9">CAU 1569</strain>
    </source>
</reference>
<keyword evidence="6" id="KW-0482">Metalloprotease</keyword>
<dbReference type="PROSITE" id="PS52035">
    <property type="entry name" value="PEPTIDASE_M14"/>
    <property type="match status" value="1"/>
</dbReference>
<keyword evidence="4" id="KW-0378">Hydrolase</keyword>
<gene>
    <name evidence="9" type="ORF">JF259_11175</name>
</gene>
<dbReference type="PANTHER" id="PTHR11705">
    <property type="entry name" value="PROTEASE FAMILY M14 CARBOXYPEPTIDASE A,B"/>
    <property type="match status" value="1"/>
</dbReference>
<protein>
    <submittedName>
        <fullName evidence="9">Peptidase M14</fullName>
    </submittedName>
</protein>
<evidence type="ECO:0000256" key="1">
    <source>
        <dbReference type="ARBA" id="ARBA00001947"/>
    </source>
</evidence>
<dbReference type="InterPro" id="IPR000834">
    <property type="entry name" value="Peptidase_M14"/>
</dbReference>
<evidence type="ECO:0000313" key="9">
    <source>
        <dbReference type="EMBL" id="MBJ6368650.1"/>
    </source>
</evidence>
<evidence type="ECO:0000313" key="10">
    <source>
        <dbReference type="Proteomes" id="UP000610931"/>
    </source>
</evidence>
<comment type="caution">
    <text evidence="9">The sequence shown here is derived from an EMBL/GenBank/DDBJ whole genome shotgun (WGS) entry which is preliminary data.</text>
</comment>
<organism evidence="9 10">
    <name type="scientific">Snuella sedimenti</name>
    <dbReference type="NCBI Taxonomy" id="2798802"/>
    <lineage>
        <taxon>Bacteria</taxon>
        <taxon>Pseudomonadati</taxon>
        <taxon>Bacteroidota</taxon>
        <taxon>Flavobacteriia</taxon>
        <taxon>Flavobacteriales</taxon>
        <taxon>Flavobacteriaceae</taxon>
        <taxon>Snuella</taxon>
    </lineage>
</organism>
<comment type="cofactor">
    <cofactor evidence="1">
        <name>Zn(2+)</name>
        <dbReference type="ChEBI" id="CHEBI:29105"/>
    </cofactor>
</comment>
<dbReference type="Proteomes" id="UP000610931">
    <property type="component" value="Unassembled WGS sequence"/>
</dbReference>
<dbReference type="PANTHER" id="PTHR11705:SF143">
    <property type="entry name" value="SLL0236 PROTEIN"/>
    <property type="match status" value="1"/>
</dbReference>
<comment type="similarity">
    <text evidence="2 7">Belongs to the peptidase M14 family.</text>
</comment>
<keyword evidence="3" id="KW-0645">Protease</keyword>